<evidence type="ECO:0000259" key="1">
    <source>
        <dbReference type="Pfam" id="PF01610"/>
    </source>
</evidence>
<dbReference type="EMBL" id="MGEP01000062">
    <property type="protein sequence ID" value="OGL85731.1"/>
    <property type="molecule type" value="Genomic_DNA"/>
</dbReference>
<dbReference type="PANTHER" id="PTHR33498:SF1">
    <property type="entry name" value="TRANSPOSASE FOR INSERTION SEQUENCE ELEMENT IS1557"/>
    <property type="match status" value="1"/>
</dbReference>
<sequence length="317" mass="36993">MARFHRLPEKEFEQQYKDHLSGFHQWDQKAHAEQWMLFEKNIGPKLSIDEVALTNGELYTVITNKAKHGQKGVLVAMLEGTKAANIAPVLAQIPLEKRLVATEVTLDMSESMEAIIKRTFPRARIVTDRFHVQQLVSSAVQEVRIALRWEAIKEENEQIRAAREAGQNYRPVIYKNGDTKKQLLARSRYLLFSPQSKWHSQQTERAAVLFYEFPKLKEAYDLSMMFRSCYEHSRTITEAKEKLNKWYEKVAEKNFDSFMTAAHSIRLRETTILNYFINRSTNASAESFNAKLKNFRTVVRGVRDRTFHLFRVAKLYG</sequence>
<protein>
    <submittedName>
        <fullName evidence="2">Transposase</fullName>
    </submittedName>
</protein>
<reference evidence="2 3" key="1">
    <citation type="journal article" date="2016" name="Nat. Commun.">
        <title>Thousands of microbial genomes shed light on interconnected biogeochemical processes in an aquifer system.</title>
        <authorList>
            <person name="Anantharaman K."/>
            <person name="Brown C.T."/>
            <person name="Hug L.A."/>
            <person name="Sharon I."/>
            <person name="Castelle C.J."/>
            <person name="Probst A.J."/>
            <person name="Thomas B.C."/>
            <person name="Singh A."/>
            <person name="Wilkins M.J."/>
            <person name="Karaoz U."/>
            <person name="Brodie E.L."/>
            <person name="Williams K.H."/>
            <person name="Hubbard S.S."/>
            <person name="Banfield J.F."/>
        </authorList>
    </citation>
    <scope>NUCLEOTIDE SEQUENCE [LARGE SCALE GENOMIC DNA]</scope>
</reference>
<gene>
    <name evidence="2" type="ORF">A3I40_03055</name>
</gene>
<comment type="caution">
    <text evidence="2">The sequence shown here is derived from an EMBL/GenBank/DDBJ whole genome shotgun (WGS) entry which is preliminary data.</text>
</comment>
<proteinExistence type="predicted"/>
<evidence type="ECO:0000313" key="3">
    <source>
        <dbReference type="Proteomes" id="UP000178723"/>
    </source>
</evidence>
<dbReference type="AlphaFoldDB" id="A0A1F7V5J9"/>
<evidence type="ECO:0000313" key="2">
    <source>
        <dbReference type="EMBL" id="OGL85731.1"/>
    </source>
</evidence>
<name>A0A1F7V5J9_9BACT</name>
<dbReference type="InterPro" id="IPR047951">
    <property type="entry name" value="Transpos_ISL3"/>
</dbReference>
<dbReference type="InterPro" id="IPR002560">
    <property type="entry name" value="Transposase_DDE"/>
</dbReference>
<dbReference type="Pfam" id="PF01610">
    <property type="entry name" value="DDE_Tnp_ISL3"/>
    <property type="match status" value="1"/>
</dbReference>
<organism evidence="2 3">
    <name type="scientific">Candidatus Uhrbacteria bacterium RIFCSPLOWO2_02_FULL_48_12</name>
    <dbReference type="NCBI Taxonomy" id="1802407"/>
    <lineage>
        <taxon>Bacteria</taxon>
        <taxon>Candidatus Uhriibacteriota</taxon>
    </lineage>
</organism>
<dbReference type="PANTHER" id="PTHR33498">
    <property type="entry name" value="TRANSPOSASE FOR INSERTION SEQUENCE ELEMENT IS1557"/>
    <property type="match status" value="1"/>
</dbReference>
<dbReference type="STRING" id="1802407.A3I40_03055"/>
<feature type="domain" description="Transposase IS204/IS1001/IS1096/IS1165 DDE" evidence="1">
    <location>
        <begin position="46"/>
        <end position="311"/>
    </location>
</feature>
<dbReference type="Proteomes" id="UP000178723">
    <property type="component" value="Unassembled WGS sequence"/>
</dbReference>
<accession>A0A1F7V5J9</accession>